<comment type="caution">
    <text evidence="3">The sequence shown here is derived from an EMBL/GenBank/DDBJ whole genome shotgun (WGS) entry which is preliminary data.</text>
</comment>
<dbReference type="EC" id="3.1.4.4" evidence="3"/>
<proteinExistence type="predicted"/>
<name>A0ABN8EC35_9GAMM</name>
<dbReference type="InterPro" id="IPR032093">
    <property type="entry name" value="PhoD_N"/>
</dbReference>
<dbReference type="PANTHER" id="PTHR43606">
    <property type="entry name" value="PHOSPHATASE, PUTATIVE (AFU_ORTHOLOGUE AFUA_6G08710)-RELATED"/>
    <property type="match status" value="1"/>
</dbReference>
<dbReference type="InterPro" id="IPR052900">
    <property type="entry name" value="Phospholipid_Metab_Enz"/>
</dbReference>
<evidence type="ECO:0000259" key="2">
    <source>
        <dbReference type="Pfam" id="PF16655"/>
    </source>
</evidence>
<keyword evidence="4" id="KW-1185">Reference proteome</keyword>
<dbReference type="Gene3D" id="2.60.40.380">
    <property type="entry name" value="Purple acid phosphatase-like, N-terminal"/>
    <property type="match status" value="1"/>
</dbReference>
<dbReference type="SUPFAM" id="SSF56300">
    <property type="entry name" value="Metallo-dependent phosphatases"/>
    <property type="match status" value="1"/>
</dbReference>
<evidence type="ECO:0000313" key="4">
    <source>
        <dbReference type="Proteomes" id="UP000838100"/>
    </source>
</evidence>
<dbReference type="CDD" id="cd07389">
    <property type="entry name" value="MPP_PhoD"/>
    <property type="match status" value="1"/>
</dbReference>
<evidence type="ECO:0000313" key="3">
    <source>
        <dbReference type="EMBL" id="CAH0990059.1"/>
    </source>
</evidence>
<dbReference type="Gene3D" id="3.60.21.70">
    <property type="entry name" value="PhoD-like phosphatase"/>
    <property type="match status" value="1"/>
</dbReference>
<dbReference type="EMBL" id="CAKLPX010000001">
    <property type="protein sequence ID" value="CAH0990059.1"/>
    <property type="molecule type" value="Genomic_DNA"/>
</dbReference>
<dbReference type="Pfam" id="PF16655">
    <property type="entry name" value="PhoD_N"/>
    <property type="match status" value="1"/>
</dbReference>
<keyword evidence="3" id="KW-0378">Hydrolase</keyword>
<accession>A0ABN8EC35</accession>
<feature type="domain" description="PhoD-like phosphatase metallophosphatase" evidence="1">
    <location>
        <begin position="130"/>
        <end position="533"/>
    </location>
</feature>
<dbReference type="InterPro" id="IPR038607">
    <property type="entry name" value="PhoD-like_sf"/>
</dbReference>
<dbReference type="Proteomes" id="UP000838100">
    <property type="component" value="Unassembled WGS sequence"/>
</dbReference>
<feature type="domain" description="Phospholipase D N-terminal" evidence="2">
    <location>
        <begin position="30"/>
        <end position="119"/>
    </location>
</feature>
<dbReference type="Pfam" id="PF09423">
    <property type="entry name" value="PhoD"/>
    <property type="match status" value="1"/>
</dbReference>
<dbReference type="GO" id="GO:0004630">
    <property type="term" value="F:phospholipase D activity"/>
    <property type="evidence" value="ECO:0007669"/>
    <property type="project" value="UniProtKB-EC"/>
</dbReference>
<evidence type="ECO:0000259" key="1">
    <source>
        <dbReference type="Pfam" id="PF09423"/>
    </source>
</evidence>
<organism evidence="3 4">
    <name type="scientific">Sinobacterium norvegicum</name>
    <dbReference type="NCBI Taxonomy" id="1641715"/>
    <lineage>
        <taxon>Bacteria</taxon>
        <taxon>Pseudomonadati</taxon>
        <taxon>Pseudomonadota</taxon>
        <taxon>Gammaproteobacteria</taxon>
        <taxon>Cellvibrionales</taxon>
        <taxon>Spongiibacteraceae</taxon>
        <taxon>Sinobacterium</taxon>
    </lineage>
</organism>
<dbReference type="PANTHER" id="PTHR43606:SF2">
    <property type="entry name" value="ALKALINE PHOSPHATASE FAMILY PROTEIN (AFU_ORTHOLOGUE AFUA_5G03860)"/>
    <property type="match status" value="1"/>
</dbReference>
<reference evidence="3" key="1">
    <citation type="submission" date="2021-12" db="EMBL/GenBank/DDBJ databases">
        <authorList>
            <person name="Rodrigo-Torres L."/>
            <person name="Arahal R. D."/>
            <person name="Lucena T."/>
        </authorList>
    </citation>
    <scope>NUCLEOTIDE SEQUENCE</scope>
    <source>
        <strain evidence="3">CECT 8267</strain>
    </source>
</reference>
<dbReference type="InterPro" id="IPR018946">
    <property type="entry name" value="PhoD-like_MPP"/>
</dbReference>
<protein>
    <submittedName>
        <fullName evidence="3">Phospholipase D</fullName>
        <ecNumber evidence="3">3.1.4.4</ecNumber>
    </submittedName>
</protein>
<sequence length="566" mass="62176">MGVGAAVVSTGLLGCADRDSDDDNNVSFAQGVASGDPLADSVILWTRALPNDTDAVVTVDWEVATDSGFDDLIHNGSTTTDGSKDFTVKIDVQNLSSGTVYYYRFRANGTTSAEGTTKTLPEGSLEQAKLAVVSCANFPAGYFHAYGEIAALDDIDAVLHLGDYIYEYADGDYATEDAEALGRQFAAGNAGECIELDDYRNRYAHYRGDENLQALHRKQPFITIWDDHEVANDSWREGAENHNPEAGEGEYLDRKLAALQAWFEWMPVRPASEGDEEIIYRSFEFGDLLSLHMLDTRIIGRDEQIDYTDYQLDDYNAPDLARFNSDVQSSDRTLLGATQLNWLQTAMQTSSATWQVLGQQVLMGKLTLPVELQSQILDPNPDTLFPAFIELAGLKQRYIDGDVTLTQDEIKRVTTVVPYNLDAWDGYDGEREAIYATAKDSGKNLVVLAGDSHNAWANDLVNNNGDTVGVEFATASVSSPGLEEYLSLGDDLGVAGVTEGLLKTLADDLRYVNVAQRGFVITTFTPDEATSEWFFIDTVKSETYTLDDDRKQAMKTVAGTPELVLL</sequence>
<gene>
    <name evidence="3" type="primary">pld</name>
    <name evidence="3" type="ORF">SIN8267_00142</name>
</gene>
<dbReference type="InterPro" id="IPR029052">
    <property type="entry name" value="Metallo-depent_PP-like"/>
</dbReference>